<feature type="compositionally biased region" description="Acidic residues" evidence="5">
    <location>
        <begin position="1833"/>
        <end position="1849"/>
    </location>
</feature>
<feature type="compositionally biased region" description="Acidic residues" evidence="5">
    <location>
        <begin position="1882"/>
        <end position="1894"/>
    </location>
</feature>
<name>B9F2X6_ORYSJ</name>
<feature type="coiled-coil region" evidence="4">
    <location>
        <begin position="830"/>
        <end position="857"/>
    </location>
</feature>
<feature type="coiled-coil region" evidence="4">
    <location>
        <begin position="289"/>
        <end position="341"/>
    </location>
</feature>
<reference evidence="9" key="1">
    <citation type="journal article" date="2005" name="PLoS Biol.">
        <title>The genomes of Oryza sativa: a history of duplications.</title>
        <authorList>
            <person name="Yu J."/>
            <person name="Wang J."/>
            <person name="Lin W."/>
            <person name="Li S."/>
            <person name="Li H."/>
            <person name="Zhou J."/>
            <person name="Ni P."/>
            <person name="Dong W."/>
            <person name="Hu S."/>
            <person name="Zeng C."/>
            <person name="Zhang J."/>
            <person name="Zhang Y."/>
            <person name="Li R."/>
            <person name="Xu Z."/>
            <person name="Li S."/>
            <person name="Li X."/>
            <person name="Zheng H."/>
            <person name="Cong L."/>
            <person name="Lin L."/>
            <person name="Yin J."/>
            <person name="Geng J."/>
            <person name="Li G."/>
            <person name="Shi J."/>
            <person name="Liu J."/>
            <person name="Lv H."/>
            <person name="Li J."/>
            <person name="Wang J."/>
            <person name="Deng Y."/>
            <person name="Ran L."/>
            <person name="Shi X."/>
            <person name="Wang X."/>
            <person name="Wu Q."/>
            <person name="Li C."/>
            <person name="Ren X."/>
            <person name="Wang J."/>
            <person name="Wang X."/>
            <person name="Li D."/>
            <person name="Liu D."/>
            <person name="Zhang X."/>
            <person name="Ji Z."/>
            <person name="Zhao W."/>
            <person name="Sun Y."/>
            <person name="Zhang Z."/>
            <person name="Bao J."/>
            <person name="Han Y."/>
            <person name="Dong L."/>
            <person name="Ji J."/>
            <person name="Chen P."/>
            <person name="Wu S."/>
            <person name="Liu J."/>
            <person name="Xiao Y."/>
            <person name="Bu D."/>
            <person name="Tan J."/>
            <person name="Yang L."/>
            <person name="Ye C."/>
            <person name="Zhang J."/>
            <person name="Xu J."/>
            <person name="Zhou Y."/>
            <person name="Yu Y."/>
            <person name="Zhang B."/>
            <person name="Zhuang S."/>
            <person name="Wei H."/>
            <person name="Liu B."/>
            <person name="Lei M."/>
            <person name="Yu H."/>
            <person name="Li Y."/>
            <person name="Xu H."/>
            <person name="Wei S."/>
            <person name="He X."/>
            <person name="Fang L."/>
            <person name="Zhang Z."/>
            <person name="Zhang Y."/>
            <person name="Huang X."/>
            <person name="Su Z."/>
            <person name="Tong W."/>
            <person name="Li J."/>
            <person name="Tong Z."/>
            <person name="Li S."/>
            <person name="Ye J."/>
            <person name="Wang L."/>
            <person name="Fang L."/>
            <person name="Lei T."/>
            <person name="Chen C."/>
            <person name="Chen H."/>
            <person name="Xu Z."/>
            <person name="Li H."/>
            <person name="Huang H."/>
            <person name="Zhang F."/>
            <person name="Xu H."/>
            <person name="Li N."/>
            <person name="Zhao C."/>
            <person name="Li S."/>
            <person name="Dong L."/>
            <person name="Huang Y."/>
            <person name="Li L."/>
            <person name="Xi Y."/>
            <person name="Qi Q."/>
            <person name="Li W."/>
            <person name="Zhang B."/>
            <person name="Hu W."/>
            <person name="Zhang Y."/>
            <person name="Tian X."/>
            <person name="Jiao Y."/>
            <person name="Liang X."/>
            <person name="Jin J."/>
            <person name="Gao L."/>
            <person name="Zheng W."/>
            <person name="Hao B."/>
            <person name="Liu S."/>
            <person name="Wang W."/>
            <person name="Yuan L."/>
            <person name="Cao M."/>
            <person name="McDermott J."/>
            <person name="Samudrala R."/>
            <person name="Wang J."/>
            <person name="Wong G.K."/>
            <person name="Yang H."/>
        </authorList>
    </citation>
    <scope>NUCLEOTIDE SEQUENCE [LARGE SCALE GENOMIC DNA]</scope>
</reference>
<dbReference type="GO" id="GO:0005635">
    <property type="term" value="C:nuclear envelope"/>
    <property type="evidence" value="ECO:0007669"/>
    <property type="project" value="UniProtKB-ARBA"/>
</dbReference>
<feature type="coiled-coil region" evidence="4">
    <location>
        <begin position="679"/>
        <end position="783"/>
    </location>
</feature>
<dbReference type="Pfam" id="PF07926">
    <property type="entry name" value="TPR_MLP1_2"/>
    <property type="match status" value="1"/>
</dbReference>
<evidence type="ECO:0000256" key="3">
    <source>
        <dbReference type="ARBA" id="ARBA00023242"/>
    </source>
</evidence>
<reference evidence="9" key="2">
    <citation type="submission" date="2008-12" db="EMBL/GenBank/DDBJ databases">
        <title>Improved gene annotation of the rice (Oryza sativa) genomes.</title>
        <authorList>
            <person name="Wang J."/>
            <person name="Li R."/>
            <person name="Fan W."/>
            <person name="Huang Q."/>
            <person name="Zhang J."/>
            <person name="Zhou Y."/>
            <person name="Hu Y."/>
            <person name="Zi S."/>
            <person name="Li J."/>
            <person name="Ni P."/>
            <person name="Zheng H."/>
            <person name="Zhang Y."/>
            <person name="Zhao M."/>
            <person name="Hao Q."/>
            <person name="McDermott J."/>
            <person name="Samudrala R."/>
            <person name="Kristiansen K."/>
            <person name="Wong G.K.-S."/>
        </authorList>
    </citation>
    <scope>NUCLEOTIDE SEQUENCE</scope>
</reference>
<feature type="compositionally biased region" description="Polar residues" evidence="5">
    <location>
        <begin position="1453"/>
        <end position="1464"/>
    </location>
</feature>
<feature type="compositionally biased region" description="Basic residues" evidence="5">
    <location>
        <begin position="2014"/>
        <end position="2023"/>
    </location>
</feature>
<keyword evidence="2 4" id="KW-0175">Coiled coil</keyword>
<feature type="compositionally biased region" description="Low complexity" evidence="5">
    <location>
        <begin position="1577"/>
        <end position="1590"/>
    </location>
</feature>
<dbReference type="EMBL" id="CM000139">
    <property type="protein sequence ID" value="EEE57783.1"/>
    <property type="molecule type" value="Genomic_DNA"/>
</dbReference>
<feature type="coiled-coil region" evidence="4">
    <location>
        <begin position="441"/>
        <end position="527"/>
    </location>
</feature>
<feature type="compositionally biased region" description="Polar residues" evidence="5">
    <location>
        <begin position="1990"/>
        <end position="2005"/>
    </location>
</feature>
<evidence type="ECO:0000256" key="1">
    <source>
        <dbReference type="ARBA" id="ARBA00004123"/>
    </source>
</evidence>
<dbReference type="Proteomes" id="UP000007752">
    <property type="component" value="Chromosome 2"/>
</dbReference>
<evidence type="ECO:0000259" key="8">
    <source>
        <dbReference type="Pfam" id="PF25785"/>
    </source>
</evidence>
<feature type="compositionally biased region" description="Basic and acidic residues" evidence="5">
    <location>
        <begin position="1815"/>
        <end position="1826"/>
    </location>
</feature>
<dbReference type="InterPro" id="IPR057577">
    <property type="entry name" value="Nucleoprot-TPR/MLP1_dom"/>
</dbReference>
<feature type="region of interest" description="Disordered" evidence="5">
    <location>
        <begin position="1429"/>
        <end position="1468"/>
    </location>
</feature>
<organism evidence="9">
    <name type="scientific">Oryza sativa subsp. japonica</name>
    <name type="common">Rice</name>
    <dbReference type="NCBI Taxonomy" id="39947"/>
    <lineage>
        <taxon>Eukaryota</taxon>
        <taxon>Viridiplantae</taxon>
        <taxon>Streptophyta</taxon>
        <taxon>Embryophyta</taxon>
        <taxon>Tracheophyta</taxon>
        <taxon>Spermatophyta</taxon>
        <taxon>Magnoliopsida</taxon>
        <taxon>Liliopsida</taxon>
        <taxon>Poales</taxon>
        <taxon>Poaceae</taxon>
        <taxon>BOP clade</taxon>
        <taxon>Oryzoideae</taxon>
        <taxon>Oryzeae</taxon>
        <taxon>Oryzinae</taxon>
        <taxon>Oryza</taxon>
        <taxon>Oryza sativa</taxon>
    </lineage>
</organism>
<feature type="domain" description="Nucleoprotein TPR/MPL1" evidence="7">
    <location>
        <begin position="164"/>
        <end position="239"/>
    </location>
</feature>
<evidence type="ECO:0000313" key="9">
    <source>
        <dbReference type="EMBL" id="EEE57783.1"/>
    </source>
</evidence>
<dbReference type="PANTHER" id="PTHR18898">
    <property type="entry name" value="NUCLEOPROTEIN TPR-RELATED"/>
    <property type="match status" value="1"/>
</dbReference>
<sequence length="2023" mass="229072">MPLFMSEEELRLLGGDVAAVAERADAAIRELRQQVDTVRAEADAAAIAAEQTCALLEQRYDTLSAEADRFRAELARARGCLRAPRRRSRLFPIAKDGEIERLKVEISEVHKSKSQSLELIEQRDAEIREKDGIIQNYLDKIVNLADSSASKGARIQEVEAKFTHLQATCNRITQEKDLLEKHNLWLDEELKEKVKNLAELRKSNMDEEARMSAKVAELERETSESSSSLRRSKERVSELEQRVSYMEKELCSTKDAAAANEQRLAAELSTVMKLAELHKESSEEWSKKAGELEGVIKALETHLTQVEDEYKEKLEKETSAKRDLEMEATYLKQKLEKCESDLENTRKSSELSFTPLVAADPCDLAGSPMKEMAFSDPANQNDLMIVPKVPTGVSGTALAASLLRDGWSLAKIYEKYQEATDALRHERFGRRHAEAVLERVLHEIEEKAELILDERAEHRRMVEAYALMDQKLQQALLEHDNFENTIRNLKSELKRRERDHSIAQKEIDDLQKQIAVLLKECQDIQLRCGSSLPNVGDGALSTSTSTGVPEVENNIHEHMTFNDINGLVQQNVQLRNQVHLLSADLDKRDMELRESFQIELKKITDDAASRVEKVMKKSEEQAIMIESLHRSVAMYRKLCEEQQKSRSNVEHIPKNLEDDGRKDLMVLFEGSQEVSRKAYEQVSERAKSLDEELTKLRTELLSLRSERDKAVLEAEFARERLNGFTAELEHQRKEANSISLRNAELMHLVVDYEKRLRENSESMKAVEENSRKLLMEMSILKNEKEILAKSEKKALEEVHDLTTRVHRLQATIDTIHATEEVQENARSIERRNQEEYIKRLERDWAEVKKELQEQRDHVRVLTLDKKNAFDGCLKQVEDMRKELQNSWKAATDAESRAAVAEAKCSDLETKLKSRKTIFRDGGRDILSATEENDELFQLKEELEKYKEEAQANKSYMLQYKEIANSNESALKQMESALQDFKTESETIKKSLEDEITKLRTKISELEKCYIMKCEEAASAIEAKEKDTTSLMKEISVLRNEVSEKVIQIEKLETELASSKRALDEQYKRWRSAQDNYERQVILQSETIQELTSASKELSSLQQEIIVLRQTVETQKAENDGLRTLGEQEKIELVKGKDEALQKYNELNDQNKILHNQLEALHIRLAEKERNIAGLSSQRIDSHGEDDLHSVIGYLRRSKEIAETEISLLKQEKSRLQIELESALKSTKEAQDLLRSQTDSARTSMLKDEEFKSLQFQVRELNLLRESNIQLREENKHNFEECQKFHDEAQKAKMEAERLHNLLLEKQVDAEICKKEIEMQKTEIANLNQKISELVENSRGVDLSTYETMKDELQNIKATLRENSAELERTKKLLSEKDSVIRNLEEKLAGCQSELDAREKKLNDVEASLKSEIDRHRKININIKRKLDASAKEKEELTKEKQSLSKQLEDLKSSQKTTTENSNEQAIKEKDFRIQTLEKVLEKERDDNKKEKAFRRRNEKVFTTAIQNMNQERKQVEESIEKHRQAVKEVIEHYTGISSQIPSGSAIDEQLRSYFLAIKAVEESPSPFQDGAASQTPSVESADVDASAATAGRQVATPPRPAQVKVVEERAVSTLPKPSTEVRRPGGRRPLVRPSLERVEEPQADIDTTVVEGSTEKGGLLMERETPGGVSALQPSSRKRLIPSPQTRDDASQGETTDANPPLKKPKEGSSQCTSELKTEQSPHEDVMAPVPVLPSTELDEQQPGEEMDTDQSSLPVEEVEETREDDLGDKDDMETHIDASMDIQGQDAETGIDNDATTVEDVPVKSEAVMESLEEDLKTEDGKEEGQFTATTDVEDEREEGELPDEPEQPDSTPPVLDVGEQAGDSFRAASPAGPTEKSDVDMPEETGEGDGTMESDQSPVPQSGGADASPSQMADASPSPAREPSPNPVQAGAPPEQQNPTPPNPVQAGASSEQQNPATAAEGVETRSTRTINLTERARQNRQARILRSATQQNARGRGNQSLTYRKDGGRGTRGRGGRGQS</sequence>
<feature type="region of interest" description="Disordered" evidence="5">
    <location>
        <begin position="1565"/>
        <end position="2023"/>
    </location>
</feature>
<dbReference type="HOGENOM" id="CLU_040621_0_0_1"/>
<feature type="coiled-coil region" evidence="4">
    <location>
        <begin position="1505"/>
        <end position="1532"/>
    </location>
</feature>
<feature type="compositionally biased region" description="Acidic residues" evidence="5">
    <location>
        <begin position="1757"/>
        <end position="1772"/>
    </location>
</feature>
<evidence type="ECO:0000256" key="4">
    <source>
        <dbReference type="SAM" id="Coils"/>
    </source>
</evidence>
<feature type="domain" description="NUA/TPR/MLP1-2-like" evidence="8">
    <location>
        <begin position="486"/>
        <end position="589"/>
    </location>
</feature>
<keyword evidence="3" id="KW-0539">Nucleus</keyword>
<dbReference type="PANTHER" id="PTHR18898:SF2">
    <property type="entry name" value="NUCLEOPROTEIN TPR"/>
    <property type="match status" value="1"/>
</dbReference>
<evidence type="ECO:0000259" key="7">
    <source>
        <dbReference type="Pfam" id="PF25481"/>
    </source>
</evidence>
<feature type="coiled-coil region" evidence="4">
    <location>
        <begin position="890"/>
        <end position="1225"/>
    </location>
</feature>
<feature type="compositionally biased region" description="Acidic residues" evidence="5">
    <location>
        <begin position="1737"/>
        <end position="1749"/>
    </location>
</feature>
<feature type="compositionally biased region" description="Polar residues" evidence="5">
    <location>
        <begin position="1950"/>
        <end position="1959"/>
    </location>
</feature>
<feature type="compositionally biased region" description="Basic and acidic residues" evidence="5">
    <location>
        <begin position="1716"/>
        <end position="1726"/>
    </location>
</feature>
<protein>
    <submittedName>
        <fullName evidence="9">Uncharacterized protein</fullName>
    </submittedName>
</protein>
<evidence type="ECO:0000256" key="2">
    <source>
        <dbReference type="ARBA" id="ARBA00023054"/>
    </source>
</evidence>
<accession>B9F2X6</accession>
<feature type="coiled-coil region" evidence="4">
    <location>
        <begin position="21"/>
        <end position="73"/>
    </location>
</feature>
<dbReference type="Pfam" id="PF25785">
    <property type="entry name" value="TPR"/>
    <property type="match status" value="1"/>
</dbReference>
<feature type="coiled-coil region" evidence="4">
    <location>
        <begin position="155"/>
        <end position="249"/>
    </location>
</feature>
<feature type="domain" description="Nucleoprotein TPR/MLP1-2" evidence="6">
    <location>
        <begin position="1032"/>
        <end position="1160"/>
    </location>
</feature>
<dbReference type="InterPro" id="IPR012929">
    <property type="entry name" value="Nucleoprot-TPR/MLP1-2_dom"/>
</dbReference>
<feature type="compositionally biased region" description="Basic and acidic residues" evidence="5">
    <location>
        <begin position="1429"/>
        <end position="1452"/>
    </location>
</feature>
<dbReference type="GO" id="GO:0006606">
    <property type="term" value="P:protein import into nucleus"/>
    <property type="evidence" value="ECO:0007669"/>
    <property type="project" value="InterPro"/>
</dbReference>
<gene>
    <name evidence="9" type="ORF">OsJ_08332</name>
</gene>
<evidence type="ECO:0000256" key="5">
    <source>
        <dbReference type="SAM" id="MobiDB-lite"/>
    </source>
</evidence>
<evidence type="ECO:0000259" key="6">
    <source>
        <dbReference type="Pfam" id="PF07926"/>
    </source>
</evidence>
<dbReference type="InterPro" id="IPR057974">
    <property type="entry name" value="NUA/TPR/MLP1-2-like_dom"/>
</dbReference>
<proteinExistence type="predicted"/>
<dbReference type="Pfam" id="PF25481">
    <property type="entry name" value="Nucleoprot-TPR"/>
    <property type="match status" value="1"/>
</dbReference>
<comment type="subcellular location">
    <subcellularLocation>
        <location evidence="1">Nucleus</location>
    </subcellularLocation>
</comment>